<proteinExistence type="predicted"/>
<gene>
    <name evidence="2" type="ORF">BVAVS116_D0019</name>
</gene>
<protein>
    <submittedName>
        <fullName evidence="2">Uncharacterized protein</fullName>
    </submittedName>
</protein>
<keyword evidence="2" id="KW-0614">Plasmid</keyword>
<reference evidence="2 3" key="1">
    <citation type="journal article" date="2012" name="J. Bacteriol.">
        <title>Whole-Genome Sequences of Borrelia bissettii, Borrelia valaisiana, and Borrelia spielmanii.</title>
        <authorList>
            <person name="Schutzer S.E."/>
            <person name="Fraser-Liggett C.M."/>
            <person name="Qiu W.G."/>
            <person name="Kraiczy P."/>
            <person name="Mongodin E.F."/>
            <person name="Dunn J.J."/>
            <person name="Luft B.J."/>
            <person name="Casjens S.R."/>
        </authorList>
    </citation>
    <scope>NUCLEOTIDE SEQUENCE [LARGE SCALE GENOMIC DNA]</scope>
    <source>
        <strain evidence="2 3">VS116</strain>
        <plasmid evidence="2">VS116_lp17</plasmid>
    </source>
</reference>
<evidence type="ECO:0000256" key="1">
    <source>
        <dbReference type="SAM" id="Phobius"/>
    </source>
</evidence>
<keyword evidence="1" id="KW-0812">Transmembrane</keyword>
<evidence type="ECO:0000313" key="2">
    <source>
        <dbReference type="EMBL" id="ACN52915.1"/>
    </source>
</evidence>
<dbReference type="Proteomes" id="UP000006163">
    <property type="component" value="Plasmid VS116_lp17"/>
</dbReference>
<geneLocation type="plasmid" evidence="2 3">
    <name>VS116_lp17</name>
</geneLocation>
<name>C0R8X4_BORVA</name>
<dbReference type="AlphaFoldDB" id="C0R8X4"/>
<organism evidence="2 3">
    <name type="scientific">Borreliella valaisiana VS116</name>
    <dbReference type="NCBI Taxonomy" id="445987"/>
    <lineage>
        <taxon>Bacteria</taxon>
        <taxon>Pseudomonadati</taxon>
        <taxon>Spirochaetota</taxon>
        <taxon>Spirochaetia</taxon>
        <taxon>Spirochaetales</taxon>
        <taxon>Borreliaceae</taxon>
        <taxon>Borreliella</taxon>
    </lineage>
</organism>
<accession>C0R8X4</accession>
<evidence type="ECO:0000313" key="3">
    <source>
        <dbReference type="Proteomes" id="UP000006163"/>
    </source>
</evidence>
<sequence length="37" mass="4504">MVFVRTTPNNNSFLILIQAVKLECFYLNVLYYLIFRF</sequence>
<dbReference type="EMBL" id="CP001439">
    <property type="protein sequence ID" value="ACN52915.1"/>
    <property type="molecule type" value="Genomic_DNA"/>
</dbReference>
<keyword evidence="1" id="KW-1133">Transmembrane helix</keyword>
<feature type="transmembrane region" description="Helical" evidence="1">
    <location>
        <begin position="12"/>
        <end position="34"/>
    </location>
</feature>
<keyword evidence="1" id="KW-0472">Membrane</keyword>
<keyword evidence="3" id="KW-1185">Reference proteome</keyword>
<dbReference type="HOGENOM" id="CLU_3340941_0_0_12"/>